<feature type="domain" description="RmlD-like substrate binding" evidence="9">
    <location>
        <begin position="43"/>
        <end position="334"/>
    </location>
</feature>
<sequence length="347" mass="38990">MNYTGLIFLARPVKGVQLINLQTVSSVVTPWAEQEVPEVPSQRALITGATGLLGRAVYKEFRANGWHTLGCAFRRARPNHLTLDICNPSAVRRLLQEFKPHVVVHCAAERRPDVVENNPQRSYNLNVAASATLAHETAEVGGFMIYISSNYVFDGKSPPYGPHSQPHPLNAYGRSKLDGENAVLHALPGAAVLRLPLLYGEVNELEESGVTVIFDRIQHANKSASLDDWQRRQPTHTQDVAFVLRQMADHWMQDKSFCGIYHWASCEMMTKYEIGCAMADAFNLPSSHLRAVTEEPTGHVQRPRDATLDFSALELLGIGQHTPLRIGLRKALWPFLDDRRWRQMVFH</sequence>
<dbReference type="InterPro" id="IPR036291">
    <property type="entry name" value="NAD(P)-bd_dom_sf"/>
</dbReference>
<comment type="similarity">
    <text evidence="2 8">Belongs to the dTDP-4-dehydrorhamnose reductase family. MAT2B subfamily.</text>
</comment>
<dbReference type="InterPro" id="IPR005913">
    <property type="entry name" value="dTDP_dehydrorham_reduct"/>
</dbReference>
<dbReference type="GO" id="GO:0006556">
    <property type="term" value="P:S-adenosylmethionine biosynthetic process"/>
    <property type="evidence" value="ECO:0007669"/>
    <property type="project" value="UniProtKB-UniPathway"/>
</dbReference>
<evidence type="ECO:0000256" key="5">
    <source>
        <dbReference type="ARBA" id="ARBA00029977"/>
    </source>
</evidence>
<reference evidence="10" key="2">
    <citation type="submission" date="2025-09" db="UniProtKB">
        <authorList>
            <consortium name="Ensembl"/>
        </authorList>
    </citation>
    <scope>IDENTIFICATION</scope>
</reference>
<dbReference type="Gene3D" id="3.40.50.720">
    <property type="entry name" value="NAD(P)-binding Rossmann-like Domain"/>
    <property type="match status" value="1"/>
</dbReference>
<dbReference type="InterPro" id="IPR029903">
    <property type="entry name" value="RmlD-like-bd"/>
</dbReference>
<dbReference type="UniPathway" id="UPA00315">
    <property type="reaction ID" value="UER00080"/>
</dbReference>
<keyword evidence="4 8" id="KW-0554">One-carbon metabolism</keyword>
<evidence type="ECO:0000313" key="11">
    <source>
        <dbReference type="Proteomes" id="UP000694388"/>
    </source>
</evidence>
<organism evidence="10 11">
    <name type="scientific">Eptatretus burgeri</name>
    <name type="common">Inshore hagfish</name>
    <dbReference type="NCBI Taxonomy" id="7764"/>
    <lineage>
        <taxon>Eukaryota</taxon>
        <taxon>Metazoa</taxon>
        <taxon>Chordata</taxon>
        <taxon>Craniata</taxon>
        <taxon>Vertebrata</taxon>
        <taxon>Cyclostomata</taxon>
        <taxon>Myxini</taxon>
        <taxon>Myxiniformes</taxon>
        <taxon>Myxinidae</taxon>
        <taxon>Eptatretinae</taxon>
        <taxon>Eptatretus</taxon>
    </lineage>
</organism>
<comment type="subunit">
    <text evidence="7 8">Heterotrimer; composed of a catalytic MAT2A homodimer that binds one regulatory MAT2B chain. Heterohexamer; composed of a central, catalytic MAT2A homotetramer flanked on either side by a regulatory MAT2B chain. NADP binding increases the affinity for MAT2A.</text>
</comment>
<dbReference type="PANTHER" id="PTHR10491">
    <property type="entry name" value="DTDP-4-DEHYDRORHAMNOSE REDUCTASE"/>
    <property type="match status" value="1"/>
</dbReference>
<dbReference type="GO" id="GO:0048269">
    <property type="term" value="C:methionine adenosyltransferase complex"/>
    <property type="evidence" value="ECO:0007669"/>
    <property type="project" value="TreeGrafter"/>
</dbReference>
<evidence type="ECO:0000256" key="8">
    <source>
        <dbReference type="RuleBase" id="RU364081"/>
    </source>
</evidence>
<evidence type="ECO:0000259" key="9">
    <source>
        <dbReference type="Pfam" id="PF04321"/>
    </source>
</evidence>
<evidence type="ECO:0000256" key="3">
    <source>
        <dbReference type="ARBA" id="ARBA00021596"/>
    </source>
</evidence>
<dbReference type="FunFam" id="3.40.50.720:FF:000357">
    <property type="entry name" value="Methionine adenosyltransferase 2 subunit beta"/>
    <property type="match status" value="1"/>
</dbReference>
<dbReference type="CDD" id="cd05254">
    <property type="entry name" value="dTDP_HR_like_SDR_e"/>
    <property type="match status" value="1"/>
</dbReference>
<dbReference type="OMA" id="IRTAWVY"/>
<dbReference type="PANTHER" id="PTHR10491:SF4">
    <property type="entry name" value="METHIONINE ADENOSYLTRANSFERASE 2 SUBUNIT BETA"/>
    <property type="match status" value="1"/>
</dbReference>
<protein>
    <recommendedName>
        <fullName evidence="3 8">Methionine adenosyltransferase 2 subunit beta</fullName>
    </recommendedName>
    <alternativeName>
        <fullName evidence="5 8">Methionine adenosyltransferase II beta</fullName>
    </alternativeName>
</protein>
<evidence type="ECO:0000256" key="6">
    <source>
        <dbReference type="ARBA" id="ARBA00045998"/>
    </source>
</evidence>
<name>A0A8C4PXR9_EPTBU</name>
<proteinExistence type="inferred from homology"/>
<evidence type="ECO:0000256" key="2">
    <source>
        <dbReference type="ARBA" id="ARBA00008656"/>
    </source>
</evidence>
<dbReference type="Ensembl" id="ENSEBUT00000003818.1">
    <property type="protein sequence ID" value="ENSEBUP00000003446.1"/>
    <property type="gene ID" value="ENSEBUG00000002459.1"/>
</dbReference>
<dbReference type="Proteomes" id="UP000694388">
    <property type="component" value="Unplaced"/>
</dbReference>
<dbReference type="SUPFAM" id="SSF51735">
    <property type="entry name" value="NAD(P)-binding Rossmann-fold domains"/>
    <property type="match status" value="1"/>
</dbReference>
<comment type="pathway">
    <text evidence="1 8">Amino-acid biosynthesis; S-adenosyl-L-methionine biosynthesis; S-adenosyl-L-methionine from L-methionine: step 1/1.</text>
</comment>
<evidence type="ECO:0000256" key="1">
    <source>
        <dbReference type="ARBA" id="ARBA00005224"/>
    </source>
</evidence>
<evidence type="ECO:0000256" key="7">
    <source>
        <dbReference type="ARBA" id="ARBA00046786"/>
    </source>
</evidence>
<reference evidence="10" key="1">
    <citation type="submission" date="2025-08" db="UniProtKB">
        <authorList>
            <consortium name="Ensembl"/>
        </authorList>
    </citation>
    <scope>IDENTIFICATION</scope>
</reference>
<dbReference type="GO" id="GO:0048270">
    <property type="term" value="F:methionine adenosyltransferase regulator activity"/>
    <property type="evidence" value="ECO:0007669"/>
    <property type="project" value="TreeGrafter"/>
</dbReference>
<comment type="function">
    <text evidence="6">Regulatory subunit of S-adenosylmethionine synthetase 2, an enzyme that catalyzes the formation of S-adenosylmethionine from methionine and ATP. Regulates MAT2A catalytic activity by changing its kinetic properties, increasing its affinity for L-methionine. Can bind NADP (in vitro).</text>
</comment>
<evidence type="ECO:0000256" key="4">
    <source>
        <dbReference type="ARBA" id="ARBA00022563"/>
    </source>
</evidence>
<dbReference type="Pfam" id="PF04321">
    <property type="entry name" value="RmlD_sub_bind"/>
    <property type="match status" value="1"/>
</dbReference>
<dbReference type="GO" id="GO:0006730">
    <property type="term" value="P:one-carbon metabolic process"/>
    <property type="evidence" value="ECO:0007669"/>
    <property type="project" value="UniProtKB-KW"/>
</dbReference>
<keyword evidence="11" id="KW-1185">Reference proteome</keyword>
<dbReference type="AlphaFoldDB" id="A0A8C4PXR9"/>
<dbReference type="GeneTree" id="ENSGT00390000006721"/>
<evidence type="ECO:0000313" key="10">
    <source>
        <dbReference type="Ensembl" id="ENSEBUP00000003446.1"/>
    </source>
</evidence>
<accession>A0A8C4PXR9</accession>